<dbReference type="STRING" id="266779.Meso_3284"/>
<gene>
    <name evidence="5" type="ordered locus">Meso_3284</name>
</gene>
<dbReference type="EMBL" id="CP000390">
    <property type="protein sequence ID" value="ABG64655.1"/>
    <property type="molecule type" value="Genomic_DNA"/>
</dbReference>
<keyword evidence="5" id="KW-0560">Oxidoreductase</keyword>
<dbReference type="OrthoDB" id="9791689at2"/>
<comment type="cofactor">
    <cofactor evidence="1">
        <name>FAD</name>
        <dbReference type="ChEBI" id="CHEBI:57692"/>
    </cofactor>
</comment>
<dbReference type="InterPro" id="IPR050641">
    <property type="entry name" value="RIFMO-like"/>
</dbReference>
<dbReference type="KEGG" id="mes:Meso_3284"/>
<dbReference type="SUPFAM" id="SSF51905">
    <property type="entry name" value="FAD/NAD(P)-binding domain"/>
    <property type="match status" value="1"/>
</dbReference>
<evidence type="ECO:0000256" key="1">
    <source>
        <dbReference type="ARBA" id="ARBA00001974"/>
    </source>
</evidence>
<dbReference type="InterPro" id="IPR002938">
    <property type="entry name" value="FAD-bd"/>
</dbReference>
<evidence type="ECO:0000256" key="2">
    <source>
        <dbReference type="ARBA" id="ARBA00022630"/>
    </source>
</evidence>
<proteinExistence type="predicted"/>
<dbReference type="GO" id="GO:0016709">
    <property type="term" value="F:oxidoreductase activity, acting on paired donors, with incorporation or reduction of molecular oxygen, NAD(P)H as one donor, and incorporation of one atom of oxygen"/>
    <property type="evidence" value="ECO:0007669"/>
    <property type="project" value="UniProtKB-ARBA"/>
</dbReference>
<dbReference type="PRINTS" id="PR00420">
    <property type="entry name" value="RNGMNOXGNASE"/>
</dbReference>
<dbReference type="InterPro" id="IPR036188">
    <property type="entry name" value="FAD/NAD-bd_sf"/>
</dbReference>
<sequence>MSFDTDVVIVGAGPVGLALAGDLGWRGKQCIVIERGTGQIYQPKMDMVGIRTMEYCRRWGIVGDVESCPYPRDYPQDNVYLTSLNGYELGREKFLSMGADRPPPVSPQKRERCPQNMFDPILKKFASSFDTVSMLYRTESDGFEQDEDGVTVNVTDLETGYPRSIRAKFLIGCDGARSRVAASLGITYSGAGVLTYTTNVIFQTPDLNSLHDKDPGYRYIFIGPEGTWGTLVAINGRDQWRMSIVGSGKEHKTYSEVEVREFAWRCLGRKFNLEILSVVPWIRSELVADSYGAGRVFIAGDAAHVMSPTGGFGMNSGIGDAVDLSWKLAAVLDGWGGPALLASYEPERRPVAVRNVTEASTNLRHMLSPGRNPALLDDTEEGRALREDLGRRFSEAMKNEWYTLHIHLGYVYSDSPVVIPDGTAPDWKASRKYVQNTVPGARAPHAWLEEGRSTLDLFGKGYVLMAFGDVQTSGLEAAASQLHLPLSVYRSGSTELARLYEKALVLVRPDGHVAWRSDGAPDDAAEILRWVSGWKMTDAGRPPAASGKERASVN</sequence>
<dbReference type="PANTHER" id="PTHR43004:SF19">
    <property type="entry name" value="BINDING MONOOXYGENASE, PUTATIVE (JCVI)-RELATED"/>
    <property type="match status" value="1"/>
</dbReference>
<keyword evidence="3" id="KW-0274">FAD</keyword>
<reference evidence="5" key="1">
    <citation type="submission" date="2006-06" db="EMBL/GenBank/DDBJ databases">
        <title>Complete sequence of chromosome of Chelativorans sp. BNC1.</title>
        <authorList>
            <consortium name="US DOE Joint Genome Institute"/>
            <person name="Copeland A."/>
            <person name="Lucas S."/>
            <person name="Lapidus A."/>
            <person name="Barry K."/>
            <person name="Detter J.C."/>
            <person name="Glavina del Rio T."/>
            <person name="Hammon N."/>
            <person name="Israni S."/>
            <person name="Dalin E."/>
            <person name="Tice H."/>
            <person name="Pitluck S."/>
            <person name="Chertkov O."/>
            <person name="Brettin T."/>
            <person name="Bruce D."/>
            <person name="Han C."/>
            <person name="Tapia R."/>
            <person name="Gilna P."/>
            <person name="Schmutz J."/>
            <person name="Larimer F."/>
            <person name="Land M."/>
            <person name="Hauser L."/>
            <person name="Kyrpides N."/>
            <person name="Mikhailova N."/>
            <person name="Richardson P."/>
        </authorList>
    </citation>
    <scope>NUCLEOTIDE SEQUENCE</scope>
    <source>
        <strain evidence="5">BNC1</strain>
    </source>
</reference>
<name>Q11D70_CHESB</name>
<keyword evidence="2" id="KW-0285">Flavoprotein</keyword>
<feature type="domain" description="FAD-binding" evidence="4">
    <location>
        <begin position="4"/>
        <end position="358"/>
    </location>
</feature>
<organism evidence="5">
    <name type="scientific">Chelativorans sp. (strain BNC1)</name>
    <dbReference type="NCBI Taxonomy" id="266779"/>
    <lineage>
        <taxon>Bacteria</taxon>
        <taxon>Pseudomonadati</taxon>
        <taxon>Pseudomonadota</taxon>
        <taxon>Alphaproteobacteria</taxon>
        <taxon>Hyphomicrobiales</taxon>
        <taxon>Phyllobacteriaceae</taxon>
        <taxon>Chelativorans</taxon>
    </lineage>
</organism>
<dbReference type="Pfam" id="PF01494">
    <property type="entry name" value="FAD_binding_3"/>
    <property type="match status" value="1"/>
</dbReference>
<evidence type="ECO:0000256" key="3">
    <source>
        <dbReference type="ARBA" id="ARBA00022827"/>
    </source>
</evidence>
<dbReference type="AlphaFoldDB" id="Q11D70"/>
<dbReference type="Gene3D" id="3.40.30.120">
    <property type="match status" value="1"/>
</dbReference>
<dbReference type="PANTHER" id="PTHR43004">
    <property type="entry name" value="TRK SYSTEM POTASSIUM UPTAKE PROTEIN"/>
    <property type="match status" value="1"/>
</dbReference>
<dbReference type="NCBIfam" id="NF004780">
    <property type="entry name" value="PRK06126.1"/>
    <property type="match status" value="1"/>
</dbReference>
<keyword evidence="5" id="KW-0503">Monooxygenase</keyword>
<dbReference type="Gene3D" id="3.50.50.60">
    <property type="entry name" value="FAD/NAD(P)-binding domain"/>
    <property type="match status" value="1"/>
</dbReference>
<dbReference type="GO" id="GO:0071949">
    <property type="term" value="F:FAD binding"/>
    <property type="evidence" value="ECO:0007669"/>
    <property type="project" value="InterPro"/>
</dbReference>
<dbReference type="Pfam" id="PF21274">
    <property type="entry name" value="Rng_hyd_C"/>
    <property type="match status" value="1"/>
</dbReference>
<accession>Q11D70</accession>
<evidence type="ECO:0000259" key="4">
    <source>
        <dbReference type="Pfam" id="PF01494"/>
    </source>
</evidence>
<dbReference type="eggNOG" id="COG0654">
    <property type="taxonomic scope" value="Bacteria"/>
</dbReference>
<protein>
    <submittedName>
        <fullName evidence="5">Monooxygenase, FAD-binding protein</fullName>
    </submittedName>
</protein>
<dbReference type="Gene3D" id="3.30.9.10">
    <property type="entry name" value="D-Amino Acid Oxidase, subunit A, domain 2"/>
    <property type="match status" value="1"/>
</dbReference>
<dbReference type="HOGENOM" id="CLU_009665_14_2_5"/>
<evidence type="ECO:0000313" key="5">
    <source>
        <dbReference type="EMBL" id="ABG64655.1"/>
    </source>
</evidence>